<reference evidence="4" key="1">
    <citation type="submission" date="2016-11" db="EMBL/GenBank/DDBJ databases">
        <authorList>
            <person name="Varghese N."/>
            <person name="Submissions S."/>
        </authorList>
    </citation>
    <scope>NUCLEOTIDE SEQUENCE [LARGE SCALE GENOMIC DNA]</scope>
    <source>
        <strain evidence="4">DSM 22623</strain>
    </source>
</reference>
<name>A0A1M6G8S8_9FLAO</name>
<dbReference type="RefSeq" id="WP_073316347.1">
    <property type="nucleotide sequence ID" value="NZ_FQYP01000005.1"/>
</dbReference>
<protein>
    <submittedName>
        <fullName evidence="3">Lipocalin-like domain-containing protein</fullName>
    </submittedName>
</protein>
<proteinExistence type="predicted"/>
<evidence type="ECO:0000313" key="3">
    <source>
        <dbReference type="EMBL" id="SHJ06373.1"/>
    </source>
</evidence>
<dbReference type="Proteomes" id="UP000184432">
    <property type="component" value="Unassembled WGS sequence"/>
</dbReference>
<gene>
    <name evidence="3" type="ORF">SAMN04488508_105140</name>
</gene>
<dbReference type="AlphaFoldDB" id="A0A1M6G8S8"/>
<keyword evidence="4" id="KW-1185">Reference proteome</keyword>
<evidence type="ECO:0000256" key="1">
    <source>
        <dbReference type="SAM" id="SignalP"/>
    </source>
</evidence>
<feature type="chain" id="PRO_5012657934" evidence="1">
    <location>
        <begin position="24"/>
        <end position="170"/>
    </location>
</feature>
<dbReference type="OrthoDB" id="1163332at2"/>
<evidence type="ECO:0000259" key="2">
    <source>
        <dbReference type="Pfam" id="PF13648"/>
    </source>
</evidence>
<accession>A0A1M6G8S8</accession>
<dbReference type="EMBL" id="FQYP01000005">
    <property type="protein sequence ID" value="SHJ06373.1"/>
    <property type="molecule type" value="Genomic_DNA"/>
</dbReference>
<organism evidence="3 4">
    <name type="scientific">Aquimarina spongiae</name>
    <dbReference type="NCBI Taxonomy" id="570521"/>
    <lineage>
        <taxon>Bacteria</taxon>
        <taxon>Pseudomonadati</taxon>
        <taxon>Bacteroidota</taxon>
        <taxon>Flavobacteriia</taxon>
        <taxon>Flavobacteriales</taxon>
        <taxon>Flavobacteriaceae</taxon>
        <taxon>Aquimarina</taxon>
    </lineage>
</organism>
<dbReference type="PROSITE" id="PS51257">
    <property type="entry name" value="PROKAR_LIPOPROTEIN"/>
    <property type="match status" value="1"/>
</dbReference>
<feature type="signal peptide" evidence="1">
    <location>
        <begin position="1"/>
        <end position="23"/>
    </location>
</feature>
<evidence type="ECO:0000313" key="4">
    <source>
        <dbReference type="Proteomes" id="UP000184432"/>
    </source>
</evidence>
<dbReference type="InterPro" id="IPR024311">
    <property type="entry name" value="Lipocalin-like"/>
</dbReference>
<sequence>MKKNPFVYRFLLLAVSLSLISCSKQKSFILPDNAMQALSGETQKTWKLAWRYNDGVRMNMTGCFLTYRITYQSNKTFEDNNGKQENCGPTLSGQWQFVQNKEGISYIKQTSKQFPELLKIDKNYKYFKILQLEDDTLKIQFRHKQFSTTSTFVDTFVPENITVKDRDFHW</sequence>
<feature type="domain" description="Lipocalin-like" evidence="2">
    <location>
        <begin position="44"/>
        <end position="139"/>
    </location>
</feature>
<keyword evidence="1" id="KW-0732">Signal</keyword>
<dbReference type="Pfam" id="PF13648">
    <property type="entry name" value="Lipocalin_4"/>
    <property type="match status" value="1"/>
</dbReference>